<accession>A0AAD9DPQ5</accession>
<evidence type="ECO:0008006" key="6">
    <source>
        <dbReference type="Google" id="ProtNLM"/>
    </source>
</evidence>
<dbReference type="GO" id="GO:0000466">
    <property type="term" value="P:maturation of 5.8S rRNA from tricistronic rRNA transcript (SSU-rRNA, 5.8S rRNA, LSU-rRNA)"/>
    <property type="evidence" value="ECO:0007669"/>
    <property type="project" value="TreeGrafter"/>
</dbReference>
<proteinExistence type="predicted"/>
<dbReference type="InterPro" id="IPR021714">
    <property type="entry name" value="URB1_N"/>
</dbReference>
<dbReference type="Proteomes" id="UP001239994">
    <property type="component" value="Unassembled WGS sequence"/>
</dbReference>
<feature type="domain" description="URB1 C-terminal" evidence="2">
    <location>
        <begin position="1677"/>
        <end position="1866"/>
    </location>
</feature>
<dbReference type="Pfam" id="PF16201">
    <property type="entry name" value="NopRA1"/>
    <property type="match status" value="1"/>
</dbReference>
<evidence type="ECO:0000259" key="3">
    <source>
        <dbReference type="Pfam" id="PF26140"/>
    </source>
</evidence>
<dbReference type="InterPro" id="IPR039844">
    <property type="entry name" value="URB1"/>
</dbReference>
<dbReference type="InterPro" id="IPR032436">
    <property type="entry name" value="URB1_C"/>
</dbReference>
<evidence type="ECO:0000259" key="2">
    <source>
        <dbReference type="Pfam" id="PF16201"/>
    </source>
</evidence>
<comment type="caution">
    <text evidence="4">The sequence shown here is derived from an EMBL/GenBank/DDBJ whole genome shotgun (WGS) entry which is preliminary data.</text>
</comment>
<dbReference type="PANTHER" id="PTHR13500">
    <property type="entry name" value="NUCLEOLAR PRERIBOSOMAL-ASSOCIATED PROTEIN 1"/>
    <property type="match status" value="1"/>
</dbReference>
<dbReference type="EMBL" id="JAROKS010000021">
    <property type="protein sequence ID" value="KAK1790620.1"/>
    <property type="molecule type" value="Genomic_DNA"/>
</dbReference>
<feature type="domain" description="URB1 N-terminal" evidence="1">
    <location>
        <begin position="75"/>
        <end position="389"/>
    </location>
</feature>
<name>A0AAD9DPQ5_9TELE</name>
<organism evidence="4 5">
    <name type="scientific">Electrophorus voltai</name>
    <dbReference type="NCBI Taxonomy" id="2609070"/>
    <lineage>
        <taxon>Eukaryota</taxon>
        <taxon>Metazoa</taxon>
        <taxon>Chordata</taxon>
        <taxon>Craniata</taxon>
        <taxon>Vertebrata</taxon>
        <taxon>Euteleostomi</taxon>
        <taxon>Actinopterygii</taxon>
        <taxon>Neopterygii</taxon>
        <taxon>Teleostei</taxon>
        <taxon>Ostariophysi</taxon>
        <taxon>Gymnotiformes</taxon>
        <taxon>Gymnotoidei</taxon>
        <taxon>Gymnotidae</taxon>
        <taxon>Electrophorus</taxon>
    </lineage>
</organism>
<evidence type="ECO:0000313" key="4">
    <source>
        <dbReference type="EMBL" id="KAK1790620.1"/>
    </source>
</evidence>
<dbReference type="InterPro" id="IPR059018">
    <property type="entry name" value="HEAT_URB1"/>
</dbReference>
<dbReference type="GO" id="GO:0005730">
    <property type="term" value="C:nucleolus"/>
    <property type="evidence" value="ECO:0007669"/>
    <property type="project" value="TreeGrafter"/>
</dbReference>
<dbReference type="Pfam" id="PF26140">
    <property type="entry name" value="HEAT_URB1"/>
    <property type="match status" value="1"/>
</dbReference>
<feature type="domain" description="URB1 central HEAT repeat" evidence="3">
    <location>
        <begin position="666"/>
        <end position="763"/>
    </location>
</feature>
<dbReference type="Pfam" id="PF11707">
    <property type="entry name" value="Npa1"/>
    <property type="match status" value="1"/>
</dbReference>
<evidence type="ECO:0000313" key="5">
    <source>
        <dbReference type="Proteomes" id="UP001239994"/>
    </source>
</evidence>
<reference evidence="4" key="1">
    <citation type="submission" date="2023-03" db="EMBL/GenBank/DDBJ databases">
        <title>Electrophorus voltai genome.</title>
        <authorList>
            <person name="Bian C."/>
        </authorList>
    </citation>
    <scope>NUCLEOTIDE SEQUENCE</scope>
    <source>
        <strain evidence="4">CB-2022</strain>
        <tissue evidence="4">Muscle</tissue>
    </source>
</reference>
<dbReference type="GO" id="GO:0000463">
    <property type="term" value="P:maturation of LSU-rRNA from tricistronic rRNA transcript (SSU-rRNA, 5.8S rRNA, LSU-rRNA)"/>
    <property type="evidence" value="ECO:0007669"/>
    <property type="project" value="TreeGrafter"/>
</dbReference>
<evidence type="ECO:0000259" key="1">
    <source>
        <dbReference type="Pfam" id="PF11707"/>
    </source>
</evidence>
<sequence>MANKRQKAGSSELLVSAKKPRLNEDEFNGTVFKAMLKNPSKAFKGLETFIKTAKKLPCDNLYDVVEGYIKISAECAEIVSLLDGDNTSEAELMLIFQSLEQILLRTASDLSHFRVVGSAVVKKTVSANMKLLKSSLYSVNYQFVRQCLCLLAAMVSQGADAAREIFSSLVFSKTLSSLARRRDSTGRPDIRMAYIQFALSFLMYGDSSTVGHVVDTRDFLTDIFCTGLKEDRISIVNLILSTLQTKLVQNTAISKTQKVRLFNASTLAHIASLYRWNGIVDVTTDHSEVMDEQEGGRVFVRELVHNFLLDLCCSRKHGISFHDPSLGTSGRAGNIVLLQFVVNLKQATEDELVADLLVSILKCNPDILTRYFRETQFSFIPRMKGAWLDSIALLKKIYQAQPEISMVFHLKEMVPASHLLSMVLITSLPPVCNKAFFIQGLSARGPWWQQVCINGASGVSHHGDQYGFVVMGECLVMYWVPSVVGQHATLSVLAFILRRAQKNMEHCLKKSWESFDAHSPTAMEEFVQLYREELSKILPDVMSIVTKWQSLSKKEREQDDVKADLMETEATETTADKLGEREPKLIVFKALLLQVICLYQRVVPHLISQCKFDFSKLLKGIVSEKGMKQVPPVLQYQILQMSLELPPSKFSWFKLQDVVDPCQARGEQSVLYVLLKMFVSSSSCHLKTSTRKLILKVLRDSGIFEHTWRELELWLDHLLCLKQSQQETVIQFLDQVLMRVVSDPFVYMDKIAAMVQHTVCGQDRDTDSIPISHIDDDQVICNVVMESSGKDNEEIGLFPTDDIILQAFPFSVVVPAVLEARNTQLVKFRDEKGVVCEYICAVLCDILHCQRDPLALCLTLHHYDMKLLSAENSSHYLCLTAFIQYYYKWLPHPLQETQFSLTQCTAAPPALGFDSFLKACYNEGSHSFLTDSFRQALENSLCTLHLSQFTRAVNQTLLYLRSFVDTFSSLPKGQAVEVVSCLLEVLHALLLKVQSMAETQPTQPEPQEQEELHLEMNSIVDQEFNIEQALVEVFQSVFKHPVLEQWFLAVELGLVPHLSLEPGRVEQLCGCLTEGVLLLLQSCAKTLGELRVSELISHYMSTTQHTLLKEIQHINNRCLTKETPPVKAFLALHEYMEPSSVKTLLSALLLLPQSSLLAESDKLSVYGQAILKVLTNASAHTSSRNRSPRLTQAHLHSLAILYMSCHSVPLEDFLLQVLRREPDSAKLIPTDVLLCCLKQNSRLDLAAVLVQNCSTHCLSFELWCLEQTSFIEIAAQNSSFLFLLTNYLEQAATEDPCRPKNVQKAVLQMFTQSLLPELSSAVLHPEAGMSLNQHVEVLSRLIGLGDMTPELNQLINDLPAVLHKPEIYERWQLADSITEKLANTQELLHWKKSLLTATLRCLSTTYKEQKKPQVTTEKAMLQRLKTLLISPEDIEQSDWNSFVKSGLKYRYQDGMFLDALNSLLELMYTNVKAAQGLIPLVTINMMATSHSLFLPTMLASQDEADSSSESKGGLVSLLLTLVKKCPEICSSHHFIVLLGAYEATLSNTDQKLLLLMKEYENRDVGIADVQCMLWGATAVEYHKARKSLGPSLWQQPTSEQLLAQLATDRMLKTVALFPLHRHLFSQEAEELIFTEEREGFPDQLCPYDPCFLLPLFSFILRPESVVDCQKFVSSHALGVTVVALSSYDHNMRAAAYHILGSFYQHLEASCFREKKQLLYLLETVRNGVHKSNIRVSFMHATYITKMVQQILRPEEHMYLVINRFLLRTQYVDLRRVPEFFKLFYSFDLEHKLEREWVLKVLEEGMRDRLSYELCEQQSIYHTLLGFCSSPLVDQHVQIQIIDVLRKTALVTNASCGLTHAHGVLTWTVQIIEKNSCVDGRLLNAVIGLLSALWFTNMGQKESKMQWSSSAEKQQHSLGKWLPLPIINDFLTALLSVIRHLRNGVKAHEMLCFLKILASVLRHRGTIEHDPRDARCLAMHPQELSCSAVLTLLQCWGTLSQDTTLLCVLQNLANKHNIKALLGNVKEKVKGNVSSEFPQSCMEKLSAMADEDKEKHEQCLVECKPLLTSVLTHWEPWPLLPNSPGLKPKPSALTPPNSPDLHSGDMPDCTNLINATAHILLKWVLKALSEQSYDNSTYETLKWFQQVIVPHKVIAKSLLNDDDMRSDLLALYHQTCEYRMQKHCNSKLETLQLFTTIMVHLLEEEGTSNVLHTTVLKACLHPTNDEGAKKEARLKLLSLYIHELLSRAKVPQMFLTHARLVTRHRKKTQKKSRAPIMQICEDVLSTVDMTM</sequence>
<protein>
    <recommendedName>
        <fullName evidence="6">Nucleolar pre-ribosomal-associated protein 1 C-terminal domain-containing protein</fullName>
    </recommendedName>
</protein>
<dbReference type="PANTHER" id="PTHR13500:SF0">
    <property type="entry name" value="NUCLEOLAR PRE-RIBOSOMAL-ASSOCIATED PROTEIN 1"/>
    <property type="match status" value="1"/>
</dbReference>
<gene>
    <name evidence="4" type="ORF">P4O66_014499</name>
</gene>
<keyword evidence="5" id="KW-1185">Reference proteome</keyword>